<dbReference type="AlphaFoldDB" id="A0A0F9E1I0"/>
<protein>
    <submittedName>
        <fullName evidence="1">Uncharacterized protein</fullName>
    </submittedName>
</protein>
<name>A0A0F9E1I0_9ZZZZ</name>
<reference evidence="1" key="1">
    <citation type="journal article" date="2015" name="Nature">
        <title>Complex archaea that bridge the gap between prokaryotes and eukaryotes.</title>
        <authorList>
            <person name="Spang A."/>
            <person name="Saw J.H."/>
            <person name="Jorgensen S.L."/>
            <person name="Zaremba-Niedzwiedzka K."/>
            <person name="Martijn J."/>
            <person name="Lind A.E."/>
            <person name="van Eijk R."/>
            <person name="Schleper C."/>
            <person name="Guy L."/>
            <person name="Ettema T.J."/>
        </authorList>
    </citation>
    <scope>NUCLEOTIDE SEQUENCE</scope>
</reference>
<evidence type="ECO:0000313" key="1">
    <source>
        <dbReference type="EMBL" id="KKL67854.1"/>
    </source>
</evidence>
<comment type="caution">
    <text evidence="1">The sequence shown here is derived from an EMBL/GenBank/DDBJ whole genome shotgun (WGS) entry which is preliminary data.</text>
</comment>
<proteinExistence type="predicted"/>
<organism evidence="1">
    <name type="scientific">marine sediment metagenome</name>
    <dbReference type="NCBI Taxonomy" id="412755"/>
    <lineage>
        <taxon>unclassified sequences</taxon>
        <taxon>metagenomes</taxon>
        <taxon>ecological metagenomes</taxon>
    </lineage>
</organism>
<gene>
    <name evidence="1" type="ORF">LCGC14_2130840</name>
</gene>
<accession>A0A0F9E1I0</accession>
<dbReference type="EMBL" id="LAZR01026724">
    <property type="protein sequence ID" value="KKL67854.1"/>
    <property type="molecule type" value="Genomic_DNA"/>
</dbReference>
<sequence>MTRHRDGMFIGPPPPDMENPIGRWWCTVCDCLATECTARGEHVWQMKWMENKEQPSG</sequence>